<dbReference type="AlphaFoldDB" id="A0A8J9W5H6"/>
<feature type="compositionally biased region" description="Basic residues" evidence="1">
    <location>
        <begin position="16"/>
        <end position="28"/>
    </location>
</feature>
<dbReference type="EMBL" id="OV170226">
    <property type="protein sequence ID" value="CAH0726492.1"/>
    <property type="molecule type" value="Genomic_DNA"/>
</dbReference>
<name>A0A8J9W5H6_9NEOP</name>
<evidence type="ECO:0000313" key="3">
    <source>
        <dbReference type="Proteomes" id="UP000838878"/>
    </source>
</evidence>
<proteinExistence type="predicted"/>
<reference evidence="2" key="1">
    <citation type="submission" date="2021-12" db="EMBL/GenBank/DDBJ databases">
        <authorList>
            <person name="Martin H S."/>
        </authorList>
    </citation>
    <scope>NUCLEOTIDE SEQUENCE</scope>
</reference>
<dbReference type="Proteomes" id="UP000838878">
    <property type="component" value="Chromosome 6"/>
</dbReference>
<feature type="region of interest" description="Disordered" evidence="1">
    <location>
        <begin position="1"/>
        <end position="31"/>
    </location>
</feature>
<feature type="non-terminal residue" evidence="2">
    <location>
        <position position="159"/>
    </location>
</feature>
<evidence type="ECO:0000313" key="2">
    <source>
        <dbReference type="EMBL" id="CAH0726492.1"/>
    </source>
</evidence>
<gene>
    <name evidence="2" type="ORF">BINO364_LOCUS11946</name>
</gene>
<organism evidence="2 3">
    <name type="scientific">Brenthis ino</name>
    <name type="common">lesser marbled fritillary</name>
    <dbReference type="NCBI Taxonomy" id="405034"/>
    <lineage>
        <taxon>Eukaryota</taxon>
        <taxon>Metazoa</taxon>
        <taxon>Ecdysozoa</taxon>
        <taxon>Arthropoda</taxon>
        <taxon>Hexapoda</taxon>
        <taxon>Insecta</taxon>
        <taxon>Pterygota</taxon>
        <taxon>Neoptera</taxon>
        <taxon>Endopterygota</taxon>
        <taxon>Lepidoptera</taxon>
        <taxon>Glossata</taxon>
        <taxon>Ditrysia</taxon>
        <taxon>Papilionoidea</taxon>
        <taxon>Nymphalidae</taxon>
        <taxon>Heliconiinae</taxon>
        <taxon>Argynnini</taxon>
        <taxon>Brenthis</taxon>
    </lineage>
</organism>
<sequence length="159" mass="18460">MQHCALSPAASMTSRYSRRSRSGRRLHRTNQLPLAFHRQPTDEFSVMILSLSDDLSSDMPRRRAMECRTLRHKLPKLNPGLAARAQWKTRINQHNLDSLHSTIPYRHATEVLYSIYTTSGLDLTTSRISCSNPPPECYQCFASELYIKHVRLHFYICNR</sequence>
<dbReference type="OrthoDB" id="10433623at2759"/>
<evidence type="ECO:0000256" key="1">
    <source>
        <dbReference type="SAM" id="MobiDB-lite"/>
    </source>
</evidence>
<keyword evidence="3" id="KW-1185">Reference proteome</keyword>
<protein>
    <submittedName>
        <fullName evidence="2">Uncharacterized protein</fullName>
    </submittedName>
</protein>
<accession>A0A8J9W5H6</accession>